<feature type="compositionally biased region" description="Low complexity" evidence="4">
    <location>
        <begin position="111"/>
        <end position="132"/>
    </location>
</feature>
<dbReference type="InterPro" id="IPR015637">
    <property type="entry name" value="MUG/TDG"/>
</dbReference>
<dbReference type="GeneID" id="87870959"/>
<feature type="region of interest" description="Disordered" evidence="4">
    <location>
        <begin position="1"/>
        <end position="138"/>
    </location>
</feature>
<dbReference type="AlphaFoldDB" id="A0AAJ0MPI7"/>
<dbReference type="SMART" id="SM00987">
    <property type="entry name" value="UreE_C"/>
    <property type="match status" value="1"/>
</dbReference>
<comment type="caution">
    <text evidence="6">The sequence shown here is derived from an EMBL/GenBank/DDBJ whole genome shotgun (WGS) entry which is preliminary data.</text>
</comment>
<feature type="compositionally biased region" description="Polar residues" evidence="4">
    <location>
        <begin position="51"/>
        <end position="65"/>
    </location>
</feature>
<evidence type="ECO:0000256" key="3">
    <source>
        <dbReference type="ARBA" id="ARBA00023204"/>
    </source>
</evidence>
<feature type="region of interest" description="Disordered" evidence="4">
    <location>
        <begin position="357"/>
        <end position="384"/>
    </location>
</feature>
<dbReference type="FunFam" id="3.40.470.10:FF:000010">
    <property type="entry name" value="G/U mismatch-specific DNA glycosylase"/>
    <property type="match status" value="1"/>
</dbReference>
<evidence type="ECO:0000313" key="6">
    <source>
        <dbReference type="EMBL" id="KAK3489299.1"/>
    </source>
</evidence>
<sequence>MTSPEAPVPDDQRTPPPPTFAGRLKLEDFKFDGNGSASVSPSPGGIRRSARLSSTTKATPVNTDTSSSSASPSRKATQTQTTTTTITTTLTTTTTTTTKARSSKRKLITHTSRTTSSTFPTPSDSGFSTPTSKRPKPLPKKIYDNIPQTLPDALSPNLLVLFIGLNPGISTAIQQHAYAHPTNLFWRLLFSSGITPVLCAPFEDRSLPERFSLGLTNIVGRPTRNGGELTKGEMDEGVAVLEQKVRVWKPEAVCVVGKGIWESVYRVRQRQRQRQRHGKAVGLLPKDWKYGWQDESENMGVGGDSGDEEEETNTTTAGGWKGARVFVATSTSGLAATVGRAEKERIWRELGEWVERRRAEREKEKGVKEEDEDEDQGQGGVLGE</sequence>
<proteinExistence type="predicted"/>
<name>A0AAJ0MPI7_9PEZI</name>
<dbReference type="EMBL" id="JAULSX010000006">
    <property type="protein sequence ID" value="KAK3489299.1"/>
    <property type="molecule type" value="Genomic_DNA"/>
</dbReference>
<feature type="region of interest" description="Disordered" evidence="4">
    <location>
        <begin position="295"/>
        <end position="318"/>
    </location>
</feature>
<feature type="compositionally biased region" description="Basic and acidic residues" evidence="4">
    <location>
        <begin position="357"/>
        <end position="368"/>
    </location>
</feature>
<evidence type="ECO:0000259" key="5">
    <source>
        <dbReference type="SMART" id="SM00986"/>
    </source>
</evidence>
<dbReference type="Proteomes" id="UP001285908">
    <property type="component" value="Unassembled WGS sequence"/>
</dbReference>
<feature type="domain" description="Uracil-DNA glycosylase-like" evidence="5">
    <location>
        <begin position="151"/>
        <end position="351"/>
    </location>
</feature>
<dbReference type="GO" id="GO:0004844">
    <property type="term" value="F:uracil DNA N-glycosylase activity"/>
    <property type="evidence" value="ECO:0007669"/>
    <property type="project" value="TreeGrafter"/>
</dbReference>
<evidence type="ECO:0000256" key="1">
    <source>
        <dbReference type="ARBA" id="ARBA00022763"/>
    </source>
</evidence>
<reference evidence="6 7" key="1">
    <citation type="journal article" date="2023" name="Mol. Phylogenet. Evol.">
        <title>Genome-scale phylogeny and comparative genomics of the fungal order Sordariales.</title>
        <authorList>
            <person name="Hensen N."/>
            <person name="Bonometti L."/>
            <person name="Westerberg I."/>
            <person name="Brannstrom I.O."/>
            <person name="Guillou S."/>
            <person name="Cros-Aarteil S."/>
            <person name="Calhoun S."/>
            <person name="Haridas S."/>
            <person name="Kuo A."/>
            <person name="Mondo S."/>
            <person name="Pangilinan J."/>
            <person name="Riley R."/>
            <person name="LaButti K."/>
            <person name="Andreopoulos B."/>
            <person name="Lipzen A."/>
            <person name="Chen C."/>
            <person name="Yan M."/>
            <person name="Daum C."/>
            <person name="Ng V."/>
            <person name="Clum A."/>
            <person name="Steindorff A."/>
            <person name="Ohm R.A."/>
            <person name="Martin F."/>
            <person name="Silar P."/>
            <person name="Natvig D.O."/>
            <person name="Lalanne C."/>
            <person name="Gautier V."/>
            <person name="Ament-Velasquez S.L."/>
            <person name="Kruys A."/>
            <person name="Hutchinson M.I."/>
            <person name="Powell A.J."/>
            <person name="Barry K."/>
            <person name="Miller A.N."/>
            <person name="Grigoriev I.V."/>
            <person name="Debuchy R."/>
            <person name="Gladieux P."/>
            <person name="Hiltunen Thoren M."/>
            <person name="Johannesson H."/>
        </authorList>
    </citation>
    <scope>NUCLEOTIDE SEQUENCE [LARGE SCALE GENOMIC DNA]</scope>
    <source>
        <strain evidence="6 7">FGSC 10403</strain>
    </source>
</reference>
<dbReference type="InterPro" id="IPR036895">
    <property type="entry name" value="Uracil-DNA_glycosylase-like_sf"/>
</dbReference>
<feature type="compositionally biased region" description="Low complexity" evidence="4">
    <location>
        <begin position="66"/>
        <end position="98"/>
    </location>
</feature>
<dbReference type="GO" id="GO:0006285">
    <property type="term" value="P:base-excision repair, AP site formation"/>
    <property type="evidence" value="ECO:0007669"/>
    <property type="project" value="InterPro"/>
</dbReference>
<protein>
    <submittedName>
        <fullName evidence="6">Uracil-DNA glycosylase-like protein</fullName>
    </submittedName>
</protein>
<keyword evidence="2" id="KW-0378">Hydrolase</keyword>
<gene>
    <name evidence="6" type="ORF">B0T23DRAFT_198489</name>
</gene>
<keyword evidence="3" id="KW-0234">DNA repair</keyword>
<dbReference type="PANTHER" id="PTHR12159">
    <property type="entry name" value="G/T AND G/U MISMATCH-SPECIFIC DNA GLYCOSYLASE"/>
    <property type="match status" value="1"/>
</dbReference>
<evidence type="ECO:0000256" key="4">
    <source>
        <dbReference type="SAM" id="MobiDB-lite"/>
    </source>
</evidence>
<keyword evidence="7" id="KW-1185">Reference proteome</keyword>
<evidence type="ECO:0000313" key="7">
    <source>
        <dbReference type="Proteomes" id="UP001285908"/>
    </source>
</evidence>
<dbReference type="RefSeq" id="XP_062691006.1">
    <property type="nucleotide sequence ID" value="XM_062833337.1"/>
</dbReference>
<dbReference type="InterPro" id="IPR005122">
    <property type="entry name" value="Uracil-DNA_glycosylase-like"/>
</dbReference>
<dbReference type="PANTHER" id="PTHR12159:SF9">
    <property type="entry name" value="G_T MISMATCH-SPECIFIC THYMINE DNA GLYCOSYLASE"/>
    <property type="match status" value="1"/>
</dbReference>
<dbReference type="SMART" id="SM00986">
    <property type="entry name" value="UDG"/>
    <property type="match status" value="1"/>
</dbReference>
<evidence type="ECO:0000256" key="2">
    <source>
        <dbReference type="ARBA" id="ARBA00022801"/>
    </source>
</evidence>
<organism evidence="6 7">
    <name type="scientific">Neurospora hispaniola</name>
    <dbReference type="NCBI Taxonomy" id="588809"/>
    <lineage>
        <taxon>Eukaryota</taxon>
        <taxon>Fungi</taxon>
        <taxon>Dikarya</taxon>
        <taxon>Ascomycota</taxon>
        <taxon>Pezizomycotina</taxon>
        <taxon>Sordariomycetes</taxon>
        <taxon>Sordariomycetidae</taxon>
        <taxon>Sordariales</taxon>
        <taxon>Sordariaceae</taxon>
        <taxon>Neurospora</taxon>
    </lineage>
</organism>
<dbReference type="Gene3D" id="3.40.470.10">
    <property type="entry name" value="Uracil-DNA glycosylase-like domain"/>
    <property type="match status" value="1"/>
</dbReference>
<dbReference type="GO" id="GO:0008263">
    <property type="term" value="F:pyrimidine-specific mismatch base pair DNA N-glycosylase activity"/>
    <property type="evidence" value="ECO:0007669"/>
    <property type="project" value="TreeGrafter"/>
</dbReference>
<dbReference type="Pfam" id="PF03167">
    <property type="entry name" value="UDG"/>
    <property type="match status" value="1"/>
</dbReference>
<dbReference type="SUPFAM" id="SSF52141">
    <property type="entry name" value="Uracil-DNA glycosylase-like"/>
    <property type="match status" value="1"/>
</dbReference>
<keyword evidence="1" id="KW-0227">DNA damage</keyword>
<dbReference type="CDD" id="cd10028">
    <property type="entry name" value="UDG-F2_TDG_MUG"/>
    <property type="match status" value="1"/>
</dbReference>
<accession>A0AAJ0MPI7</accession>